<dbReference type="Proteomes" id="UP001457282">
    <property type="component" value="Unassembled WGS sequence"/>
</dbReference>
<evidence type="ECO:0000313" key="4">
    <source>
        <dbReference type="Proteomes" id="UP001457282"/>
    </source>
</evidence>
<evidence type="ECO:0008006" key="5">
    <source>
        <dbReference type="Google" id="ProtNLM"/>
    </source>
</evidence>
<keyword evidence="2" id="KW-0315">Glutamine amidotransferase</keyword>
<dbReference type="AlphaFoldDB" id="A0AAW1VPW7"/>
<sequence>MKVEEIREFIGSDSLAFSSFDSLQGMLGTQSSNFCYACFTGNYPVEPREDKVKRVGDFVDDGMTGSFGSIDGAWIPANRIHKQEDKEFESSVL</sequence>
<dbReference type="GO" id="GO:0016740">
    <property type="term" value="F:transferase activity"/>
    <property type="evidence" value="ECO:0007669"/>
    <property type="project" value="UniProtKB-KW"/>
</dbReference>
<reference evidence="3 4" key="1">
    <citation type="journal article" date="2023" name="G3 (Bethesda)">
        <title>A chromosome-length genome assembly and annotation of blackberry (Rubus argutus, cv. 'Hillquist').</title>
        <authorList>
            <person name="Bruna T."/>
            <person name="Aryal R."/>
            <person name="Dudchenko O."/>
            <person name="Sargent D.J."/>
            <person name="Mead D."/>
            <person name="Buti M."/>
            <person name="Cavallini A."/>
            <person name="Hytonen T."/>
            <person name="Andres J."/>
            <person name="Pham M."/>
            <person name="Weisz D."/>
            <person name="Mascagni F."/>
            <person name="Usai G."/>
            <person name="Natali L."/>
            <person name="Bassil N."/>
            <person name="Fernandez G.E."/>
            <person name="Lomsadze A."/>
            <person name="Armour M."/>
            <person name="Olukolu B."/>
            <person name="Poorten T."/>
            <person name="Britton C."/>
            <person name="Davik J."/>
            <person name="Ashrafi H."/>
            <person name="Aiden E.L."/>
            <person name="Borodovsky M."/>
            <person name="Worthington M."/>
        </authorList>
    </citation>
    <scope>NUCLEOTIDE SEQUENCE [LARGE SCALE GENOMIC DNA]</scope>
    <source>
        <strain evidence="3">PI 553951</strain>
    </source>
</reference>
<name>A0AAW1VPW7_RUBAR</name>
<dbReference type="InterPro" id="IPR029057">
    <property type="entry name" value="PRTase-like"/>
</dbReference>
<organism evidence="3 4">
    <name type="scientific">Rubus argutus</name>
    <name type="common">Southern blackberry</name>
    <dbReference type="NCBI Taxonomy" id="59490"/>
    <lineage>
        <taxon>Eukaryota</taxon>
        <taxon>Viridiplantae</taxon>
        <taxon>Streptophyta</taxon>
        <taxon>Embryophyta</taxon>
        <taxon>Tracheophyta</taxon>
        <taxon>Spermatophyta</taxon>
        <taxon>Magnoliopsida</taxon>
        <taxon>eudicotyledons</taxon>
        <taxon>Gunneridae</taxon>
        <taxon>Pentapetalae</taxon>
        <taxon>rosids</taxon>
        <taxon>fabids</taxon>
        <taxon>Rosales</taxon>
        <taxon>Rosaceae</taxon>
        <taxon>Rosoideae</taxon>
        <taxon>Rosoideae incertae sedis</taxon>
        <taxon>Rubus</taxon>
    </lineage>
</organism>
<dbReference type="Gene3D" id="3.40.50.2020">
    <property type="match status" value="1"/>
</dbReference>
<evidence type="ECO:0000256" key="1">
    <source>
        <dbReference type="ARBA" id="ARBA00022679"/>
    </source>
</evidence>
<comment type="caution">
    <text evidence="3">The sequence shown here is derived from an EMBL/GenBank/DDBJ whole genome shotgun (WGS) entry which is preliminary data.</text>
</comment>
<dbReference type="EMBL" id="JBEDUW010000172">
    <property type="protein sequence ID" value="KAK9905160.1"/>
    <property type="molecule type" value="Genomic_DNA"/>
</dbReference>
<dbReference type="PANTHER" id="PTHR11907">
    <property type="entry name" value="AMIDOPHOSPHORIBOSYLTRANSFERASE"/>
    <property type="match status" value="1"/>
</dbReference>
<dbReference type="Gene3D" id="3.60.20.10">
    <property type="entry name" value="Glutamine Phosphoribosylpyrophosphate, subunit 1, domain 1"/>
    <property type="match status" value="1"/>
</dbReference>
<proteinExistence type="predicted"/>
<dbReference type="SUPFAM" id="SSF53271">
    <property type="entry name" value="PRTase-like"/>
    <property type="match status" value="1"/>
</dbReference>
<accession>A0AAW1VPW7</accession>
<keyword evidence="1" id="KW-0808">Transferase</keyword>
<gene>
    <name evidence="3" type="ORF">M0R45_000443</name>
</gene>
<dbReference type="InterPro" id="IPR029055">
    <property type="entry name" value="Ntn_hydrolases_N"/>
</dbReference>
<keyword evidence="4" id="KW-1185">Reference proteome</keyword>
<evidence type="ECO:0000256" key="2">
    <source>
        <dbReference type="ARBA" id="ARBA00022962"/>
    </source>
</evidence>
<evidence type="ECO:0000313" key="3">
    <source>
        <dbReference type="EMBL" id="KAK9905160.1"/>
    </source>
</evidence>
<protein>
    <recommendedName>
        <fullName evidence="5">Amidophosphoribosyltransferase</fullName>
    </recommendedName>
</protein>